<protein>
    <submittedName>
        <fullName evidence="2">Uncharacterized protein</fullName>
    </submittedName>
</protein>
<dbReference type="NCBIfam" id="TIGR04438">
    <property type="entry name" value="small_Trp_rich"/>
    <property type="match status" value="1"/>
</dbReference>
<evidence type="ECO:0000313" key="2">
    <source>
        <dbReference type="EMBL" id="BET26428.1"/>
    </source>
</evidence>
<evidence type="ECO:0000313" key="3">
    <source>
        <dbReference type="Proteomes" id="UP001329151"/>
    </source>
</evidence>
<dbReference type="Proteomes" id="UP001329151">
    <property type="component" value="Chromosome"/>
</dbReference>
<reference evidence="2 3" key="1">
    <citation type="submission" date="2023-10" db="EMBL/GenBank/DDBJ databases">
        <title>Complete Genome Sequence of Limnobacter thiooxidans CS-K2T, Isolated from freshwater lake sediments in Bavaria, Germany.</title>
        <authorList>
            <person name="Naruki M."/>
            <person name="Watanabe A."/>
            <person name="Warashina T."/>
            <person name="Morita T."/>
            <person name="Arakawa K."/>
        </authorList>
    </citation>
    <scope>NUCLEOTIDE SEQUENCE [LARGE SCALE GENOMIC DNA]</scope>
    <source>
        <strain evidence="2 3">CS-K2</strain>
    </source>
</reference>
<organism evidence="2 3">
    <name type="scientific">Limnobacter thiooxidans</name>
    <dbReference type="NCBI Taxonomy" id="131080"/>
    <lineage>
        <taxon>Bacteria</taxon>
        <taxon>Pseudomonadati</taxon>
        <taxon>Pseudomonadota</taxon>
        <taxon>Betaproteobacteria</taxon>
        <taxon>Burkholderiales</taxon>
        <taxon>Burkholderiaceae</taxon>
        <taxon>Limnobacter</taxon>
    </lineage>
</organism>
<proteinExistence type="predicted"/>
<keyword evidence="1" id="KW-1133">Transmembrane helix</keyword>
<keyword evidence="1" id="KW-0812">Transmembrane</keyword>
<dbReference type="EMBL" id="AP028947">
    <property type="protein sequence ID" value="BET26428.1"/>
    <property type="molecule type" value="Genomic_DNA"/>
</dbReference>
<evidence type="ECO:0000256" key="1">
    <source>
        <dbReference type="SAM" id="Phobius"/>
    </source>
</evidence>
<dbReference type="InterPro" id="IPR031044">
    <property type="entry name" value="Small_Trp_rich"/>
</dbReference>
<gene>
    <name evidence="2" type="ORF">RGQ30_19290</name>
</gene>
<feature type="transmembrane region" description="Helical" evidence="1">
    <location>
        <begin position="26"/>
        <end position="49"/>
    </location>
</feature>
<keyword evidence="3" id="KW-1185">Reference proteome</keyword>
<keyword evidence="1" id="KW-0472">Membrane</keyword>
<name>A0AA86MBF0_9BURK</name>
<sequence>MIFILLGVLLLTLKLGGVHPVSDWAWFSIAVPFLMAILWFEVVEPLLGLDVKRQQMVKRKFEARMLELDKKNPDALVGVFRLNSWRLNYRSRSPSVTAPLLALLARAANLASTPVV</sequence>
<dbReference type="RefSeq" id="WP_130556097.1">
    <property type="nucleotide sequence ID" value="NZ_AP028947.1"/>
</dbReference>
<dbReference type="AlphaFoldDB" id="A0AA86MBF0"/>
<dbReference type="KEGG" id="lto:RGQ30_19290"/>
<accession>A0AA86MBF0</accession>